<dbReference type="OrthoDB" id="5983572at2759"/>
<evidence type="ECO:0000313" key="4">
    <source>
        <dbReference type="Proteomes" id="UP000276133"/>
    </source>
</evidence>
<evidence type="ECO:0000256" key="1">
    <source>
        <dbReference type="SAM" id="Phobius"/>
    </source>
</evidence>
<dbReference type="AlphaFoldDB" id="A0A3M7QW37"/>
<gene>
    <name evidence="3" type="ORF">BpHYR1_025903</name>
</gene>
<dbReference type="PANTHER" id="PTHR36902">
    <property type="entry name" value="ENRICHED IN SURFACE-LABELED PROTEOME PROTEIN 9"/>
    <property type="match status" value="1"/>
</dbReference>
<feature type="non-terminal residue" evidence="3">
    <location>
        <position position="424"/>
    </location>
</feature>
<protein>
    <submittedName>
        <fullName evidence="3">EF-hand domain-containing D1</fullName>
    </submittedName>
</protein>
<keyword evidence="1" id="KW-0472">Membrane</keyword>
<comment type="caution">
    <text evidence="3">The sequence shown here is derived from an EMBL/GenBank/DDBJ whole genome shotgun (WGS) entry which is preliminary data.</text>
</comment>
<reference evidence="3 4" key="1">
    <citation type="journal article" date="2018" name="Sci. Rep.">
        <title>Genomic signatures of local adaptation to the degree of environmental predictability in rotifers.</title>
        <authorList>
            <person name="Franch-Gras L."/>
            <person name="Hahn C."/>
            <person name="Garcia-Roger E.M."/>
            <person name="Carmona M.J."/>
            <person name="Serra M."/>
            <person name="Gomez A."/>
        </authorList>
    </citation>
    <scope>NUCLEOTIDE SEQUENCE [LARGE SCALE GENOMIC DNA]</scope>
    <source>
        <strain evidence="3">HYR1</strain>
    </source>
</reference>
<dbReference type="EMBL" id="REGN01004976">
    <property type="protein sequence ID" value="RNA15324.1"/>
    <property type="molecule type" value="Genomic_DNA"/>
</dbReference>
<keyword evidence="4" id="KW-1185">Reference proteome</keyword>
<feature type="transmembrane region" description="Helical" evidence="1">
    <location>
        <begin position="111"/>
        <end position="130"/>
    </location>
</feature>
<keyword evidence="1" id="KW-1133">Transmembrane helix</keyword>
<dbReference type="InterPro" id="IPR058831">
    <property type="entry name" value="LolA-like_dom_2nd"/>
</dbReference>
<dbReference type="PANTHER" id="PTHR36902:SF1">
    <property type="entry name" value="ENRICHED IN SURFACE-LABELED PROTEOME PROTEIN 9"/>
    <property type="match status" value="1"/>
</dbReference>
<sequence length="424" mass="49568">MKPPNFLFHFNNDFPHEKLNQTTYRGITVNHFRSCQEWPEVKASLQIDYYFTVPGYNPAVSFFSEVFKELPVSSVVKGYIDINEVNQTKREINHEYNFFEFRPIVQRKSELFNVCILIFLIFYIIFYSKLPRGIYCEGQLYKEQIPSVPESYSYITETINIKAKIATSERVFYSNFLKTFRLDLVNGLNIDGVNVQEPIKIIHDYNSGVAYVVNKNRGNCTFYPLGSIQLDNLDEAHLSSGFYTLKKPDEFLKIDDTYVYAGERYERGLLCDVFVSKRNDIVESLEFITELYLLRTQIYADQSTDKLEKVVPISYHITGQNFTLISHAFDFDSQLNVKDFDVSQCFQGKRRINFGIQFGYPGGVDEESFTKFYGRLLEEEFDLKIFKSFKFFSASPLRIARPRFEPRRRGFTVYSAITDHADSI</sequence>
<dbReference type="Proteomes" id="UP000276133">
    <property type="component" value="Unassembled WGS sequence"/>
</dbReference>
<accession>A0A3M7QW37</accession>
<dbReference type="Pfam" id="PF25898">
    <property type="entry name" value="LolA_2nd_metazoa"/>
    <property type="match status" value="1"/>
</dbReference>
<organism evidence="3 4">
    <name type="scientific">Brachionus plicatilis</name>
    <name type="common">Marine rotifer</name>
    <name type="synonym">Brachionus muelleri</name>
    <dbReference type="NCBI Taxonomy" id="10195"/>
    <lineage>
        <taxon>Eukaryota</taxon>
        <taxon>Metazoa</taxon>
        <taxon>Spiralia</taxon>
        <taxon>Gnathifera</taxon>
        <taxon>Rotifera</taxon>
        <taxon>Eurotatoria</taxon>
        <taxon>Monogononta</taxon>
        <taxon>Pseudotrocha</taxon>
        <taxon>Ploima</taxon>
        <taxon>Brachionidae</taxon>
        <taxon>Brachionus</taxon>
    </lineage>
</organism>
<keyword evidence="1" id="KW-0812">Transmembrane</keyword>
<proteinExistence type="predicted"/>
<name>A0A3M7QW37_BRAPC</name>
<evidence type="ECO:0000259" key="2">
    <source>
        <dbReference type="Pfam" id="PF25898"/>
    </source>
</evidence>
<feature type="domain" description="LolA-like" evidence="2">
    <location>
        <begin position="131"/>
        <end position="346"/>
    </location>
</feature>
<evidence type="ECO:0000313" key="3">
    <source>
        <dbReference type="EMBL" id="RNA15324.1"/>
    </source>
</evidence>